<dbReference type="PROSITE" id="PS51257">
    <property type="entry name" value="PROKAR_LIPOPROTEIN"/>
    <property type="match status" value="1"/>
</dbReference>
<dbReference type="PROSITE" id="PS50234">
    <property type="entry name" value="VWFA"/>
    <property type="match status" value="1"/>
</dbReference>
<dbReference type="Proteomes" id="UP000269301">
    <property type="component" value="Unassembled WGS sequence"/>
</dbReference>
<feature type="compositionally biased region" description="Acidic residues" evidence="2">
    <location>
        <begin position="62"/>
        <end position="75"/>
    </location>
</feature>
<dbReference type="SMART" id="SM00327">
    <property type="entry name" value="VWA"/>
    <property type="match status" value="1"/>
</dbReference>
<feature type="domain" description="VWFA" evidence="3">
    <location>
        <begin position="203"/>
        <end position="388"/>
    </location>
</feature>
<organism evidence="4 5">
    <name type="scientific">Oceanobacillus halophilus</name>
    <dbReference type="NCBI Taxonomy" id="930130"/>
    <lineage>
        <taxon>Bacteria</taxon>
        <taxon>Bacillati</taxon>
        <taxon>Bacillota</taxon>
        <taxon>Bacilli</taxon>
        <taxon>Bacillales</taxon>
        <taxon>Bacillaceae</taxon>
        <taxon>Oceanobacillus</taxon>
    </lineage>
</organism>
<evidence type="ECO:0000256" key="2">
    <source>
        <dbReference type="SAM" id="MobiDB-lite"/>
    </source>
</evidence>
<dbReference type="InterPro" id="IPR036465">
    <property type="entry name" value="vWFA_dom_sf"/>
</dbReference>
<keyword evidence="1" id="KW-0175">Coiled coil</keyword>
<feature type="region of interest" description="Disordered" evidence="2">
    <location>
        <begin position="178"/>
        <end position="197"/>
    </location>
</feature>
<dbReference type="Gene3D" id="3.40.50.410">
    <property type="entry name" value="von Willebrand factor, type A domain"/>
    <property type="match status" value="1"/>
</dbReference>
<sequence>MFNLKIIDWRENVFKKETAIILFILVLMLSACTTENTTMKIDSENDENPVEVTGKDQTNDYNGEEESLLNEDDESGAEKKIGPDIKYLSDLETISLIDSREELKSQKGGLLVDGISIEDEVEDTNNKPLGSAQIIEIKEELENLTEHIQDPKELYKGIVYLLGSPNYKETIEKAESFKPEFEKPDLPESGASKGEISKSDNEKAIILLDASSSMLLSVDGQVKMDIAKRAVKEFGESIGADNDISLIVYGHKGSESEIDKDLSCNGIEVVYPMNSYNKAAFEQSLTTFESKGYTPLAGAIKKANEMAIDYSGPVTVYIVSDGVETCDGDPVIEAENFSSNMEEQQINVIGFDVDEEIENELKQISQAGNGSYYSADNAEELDTTIEKEWLPSYIDLAWAHTKAPGPWEILDEYDRFDVDLNKIREIIKIEKSRYDQAVQIIRVEQLTDPEVMDELSDIIIDEYRMKLDLMSELRSEKLEVIDQEAEEIRDMVDEWKEEMRQIKEQQDDLF</sequence>
<evidence type="ECO:0000313" key="4">
    <source>
        <dbReference type="EMBL" id="RKQ37299.1"/>
    </source>
</evidence>
<feature type="region of interest" description="Disordered" evidence="2">
    <location>
        <begin position="40"/>
        <end position="79"/>
    </location>
</feature>
<dbReference type="SUPFAM" id="SSF53300">
    <property type="entry name" value="vWA-like"/>
    <property type="match status" value="1"/>
</dbReference>
<proteinExistence type="predicted"/>
<evidence type="ECO:0000256" key="1">
    <source>
        <dbReference type="SAM" id="Coils"/>
    </source>
</evidence>
<dbReference type="EMBL" id="RBZP01000001">
    <property type="protein sequence ID" value="RKQ37299.1"/>
    <property type="molecule type" value="Genomic_DNA"/>
</dbReference>
<dbReference type="AlphaFoldDB" id="A0A495AB87"/>
<gene>
    <name evidence="4" type="ORF">D8M06_00400</name>
</gene>
<reference evidence="4 5" key="1">
    <citation type="journal article" date="2016" name="Int. J. Syst. Evol. Microbiol.">
        <title>Oceanobacillus halophilus sp. nov., a novel moderately halophilic bacterium from a hypersaline lake.</title>
        <authorList>
            <person name="Amoozegar M.A."/>
            <person name="Bagheri M."/>
            <person name="Makhdoumi A."/>
            <person name="Nikou M.M."/>
            <person name="Fazeli S.A.S."/>
            <person name="Schumann P."/>
            <person name="Sproer C."/>
            <person name="Sanchez-Porro C."/>
            <person name="Ventosa A."/>
        </authorList>
    </citation>
    <scope>NUCLEOTIDE SEQUENCE [LARGE SCALE GENOMIC DNA]</scope>
    <source>
        <strain evidence="4 5">DSM 23996</strain>
    </source>
</reference>
<feature type="coiled-coil region" evidence="1">
    <location>
        <begin position="478"/>
        <end position="505"/>
    </location>
</feature>
<accession>A0A495AB87</accession>
<comment type="caution">
    <text evidence="4">The sequence shown here is derived from an EMBL/GenBank/DDBJ whole genome shotgun (WGS) entry which is preliminary data.</text>
</comment>
<dbReference type="InterPro" id="IPR002035">
    <property type="entry name" value="VWF_A"/>
</dbReference>
<evidence type="ECO:0000259" key="3">
    <source>
        <dbReference type="PROSITE" id="PS50234"/>
    </source>
</evidence>
<keyword evidence="5" id="KW-1185">Reference proteome</keyword>
<dbReference type="Pfam" id="PF00092">
    <property type="entry name" value="VWA"/>
    <property type="match status" value="1"/>
</dbReference>
<name>A0A495AB87_9BACI</name>
<evidence type="ECO:0000313" key="5">
    <source>
        <dbReference type="Proteomes" id="UP000269301"/>
    </source>
</evidence>
<protein>
    <submittedName>
        <fullName evidence="4">VWA domain-containing protein</fullName>
    </submittedName>
</protein>